<dbReference type="Pfam" id="PF02733">
    <property type="entry name" value="Dak1"/>
    <property type="match status" value="1"/>
</dbReference>
<evidence type="ECO:0000256" key="4">
    <source>
        <dbReference type="ARBA" id="ARBA00022679"/>
    </source>
</evidence>
<dbReference type="GO" id="GO:0004371">
    <property type="term" value="F:glycerone kinase activity"/>
    <property type="evidence" value="ECO:0007669"/>
    <property type="project" value="InterPro"/>
</dbReference>
<dbReference type="Gene3D" id="3.30.1180.20">
    <property type="entry name" value="Dihydroxyacetone kinase, domain 2"/>
    <property type="match status" value="1"/>
</dbReference>
<evidence type="ECO:0000256" key="2">
    <source>
        <dbReference type="ARBA" id="ARBA00004745"/>
    </source>
</evidence>
<comment type="pathway">
    <text evidence="2">Polyol metabolism; glycerol degradation.</text>
</comment>
<dbReference type="Gene3D" id="3.40.50.10440">
    <property type="entry name" value="Dihydroxyacetone kinase, domain 1"/>
    <property type="match status" value="1"/>
</dbReference>
<evidence type="ECO:0000256" key="7">
    <source>
        <dbReference type="ARBA" id="ARBA00046577"/>
    </source>
</evidence>
<evidence type="ECO:0000259" key="8">
    <source>
        <dbReference type="PROSITE" id="PS51481"/>
    </source>
</evidence>
<dbReference type="AlphaFoldDB" id="A0A926DDA8"/>
<protein>
    <recommendedName>
        <fullName evidence="3">phosphoenolpyruvate--glycerone phosphotransferase</fullName>
        <ecNumber evidence="3">2.7.1.121</ecNumber>
    </recommendedName>
</protein>
<proteinExistence type="predicted"/>
<feature type="domain" description="DhaK" evidence="8">
    <location>
        <begin position="7"/>
        <end position="330"/>
    </location>
</feature>
<keyword evidence="10" id="KW-1185">Reference proteome</keyword>
<organism evidence="9 10">
    <name type="scientific">Feifania hominis</name>
    <dbReference type="NCBI Taxonomy" id="2763660"/>
    <lineage>
        <taxon>Bacteria</taxon>
        <taxon>Bacillati</taxon>
        <taxon>Bacillota</taxon>
        <taxon>Clostridia</taxon>
        <taxon>Eubacteriales</taxon>
        <taxon>Feifaniaceae</taxon>
        <taxon>Feifania</taxon>
    </lineage>
</organism>
<dbReference type="FunFam" id="3.40.50.10440:FF:000001">
    <property type="entry name" value="Dihydroxyacetone kinase, DhaK subunit"/>
    <property type="match status" value="1"/>
</dbReference>
<dbReference type="InterPro" id="IPR050861">
    <property type="entry name" value="Dihydroxyacetone_Kinase"/>
</dbReference>
<dbReference type="GO" id="GO:0047324">
    <property type="term" value="F:phosphoenolpyruvate-glycerone phosphotransferase activity"/>
    <property type="evidence" value="ECO:0007669"/>
    <property type="project" value="UniProtKB-EC"/>
</dbReference>
<accession>A0A926DDA8</accession>
<dbReference type="EMBL" id="JACRSP010000002">
    <property type="protein sequence ID" value="MBC8536101.1"/>
    <property type="molecule type" value="Genomic_DNA"/>
</dbReference>
<dbReference type="GO" id="GO:0005829">
    <property type="term" value="C:cytosol"/>
    <property type="evidence" value="ECO:0007669"/>
    <property type="project" value="TreeGrafter"/>
</dbReference>
<dbReference type="PANTHER" id="PTHR28629:SF4">
    <property type="entry name" value="TRIOKINASE_FMN CYCLASE"/>
    <property type="match status" value="1"/>
</dbReference>
<dbReference type="InterPro" id="IPR004006">
    <property type="entry name" value="DhaK_dom"/>
</dbReference>
<evidence type="ECO:0000313" key="10">
    <source>
        <dbReference type="Proteomes" id="UP000620366"/>
    </source>
</evidence>
<dbReference type="FunFam" id="3.30.1180.20:FF:000002">
    <property type="entry name" value="Dihydroxyacetone kinase subunit DhaK"/>
    <property type="match status" value="1"/>
</dbReference>
<keyword evidence="6" id="KW-0319">Glycerol metabolism</keyword>
<keyword evidence="5 9" id="KW-0418">Kinase</keyword>
<comment type="caution">
    <text evidence="9">The sequence shown here is derived from an EMBL/GenBank/DDBJ whole genome shotgun (WGS) entry which is preliminary data.</text>
</comment>
<dbReference type="PANTHER" id="PTHR28629">
    <property type="entry name" value="TRIOKINASE/FMN CYCLASE"/>
    <property type="match status" value="1"/>
</dbReference>
<gene>
    <name evidence="9" type="primary">dhaK</name>
    <name evidence="9" type="ORF">H8695_05275</name>
</gene>
<evidence type="ECO:0000256" key="6">
    <source>
        <dbReference type="ARBA" id="ARBA00022798"/>
    </source>
</evidence>
<comment type="catalytic activity">
    <reaction evidence="1">
        <text>dihydroxyacetone + phosphoenolpyruvate = dihydroxyacetone phosphate + pyruvate</text>
        <dbReference type="Rhea" id="RHEA:18381"/>
        <dbReference type="ChEBI" id="CHEBI:15361"/>
        <dbReference type="ChEBI" id="CHEBI:16016"/>
        <dbReference type="ChEBI" id="CHEBI:57642"/>
        <dbReference type="ChEBI" id="CHEBI:58702"/>
        <dbReference type="EC" id="2.7.1.121"/>
    </reaction>
</comment>
<dbReference type="PROSITE" id="PS51481">
    <property type="entry name" value="DHAK"/>
    <property type="match status" value="1"/>
</dbReference>
<evidence type="ECO:0000256" key="3">
    <source>
        <dbReference type="ARBA" id="ARBA00012095"/>
    </source>
</evidence>
<sequence length="333" mass="35731">MKKMMNAPENFVDEMLEGILAAHPDMLTTAGGDLRCIITEKGKRPGRVAITTGGGSGHLPVFLGYVGDGMIDGCSVGNVFASPSANQMLSITKAIDNGAGVLYIYGNYGGDIMNFDMAAEMADMDDIEVQQVIVADDVLSAPKGSEDKRRGIAGMFFAYKIAGAAANEIRSLDEVKAVTERALAGVRTVGVGLSPCIIPEKGKPGFTIGDDEMEIGMGIHGEPGIRREKMKSADEIVEEIMDKLLPDVPYESGDEVAVLVNGLGGTPLEELYIIYRKVNMVLKEKGIRVHRPYIGEFATSMEMAGMSITLMKLDDELKALLDAPAETPFFVQK</sequence>
<name>A0A926DDA8_9FIRM</name>
<keyword evidence="4 9" id="KW-0808">Transferase</keyword>
<reference evidence="9" key="1">
    <citation type="submission" date="2020-08" db="EMBL/GenBank/DDBJ databases">
        <title>Genome public.</title>
        <authorList>
            <person name="Liu C."/>
            <person name="Sun Q."/>
        </authorList>
    </citation>
    <scope>NUCLEOTIDE SEQUENCE</scope>
    <source>
        <strain evidence="9">BX7</strain>
    </source>
</reference>
<dbReference type="EC" id="2.7.1.121" evidence="3"/>
<evidence type="ECO:0000313" key="9">
    <source>
        <dbReference type="EMBL" id="MBC8536101.1"/>
    </source>
</evidence>
<dbReference type="SUPFAM" id="SSF82549">
    <property type="entry name" value="DAK1/DegV-like"/>
    <property type="match status" value="1"/>
</dbReference>
<dbReference type="GO" id="GO:0019563">
    <property type="term" value="P:glycerol catabolic process"/>
    <property type="evidence" value="ECO:0007669"/>
    <property type="project" value="TreeGrafter"/>
</dbReference>
<dbReference type="Proteomes" id="UP000620366">
    <property type="component" value="Unassembled WGS sequence"/>
</dbReference>
<evidence type="ECO:0000256" key="1">
    <source>
        <dbReference type="ARBA" id="ARBA00001113"/>
    </source>
</evidence>
<dbReference type="RefSeq" id="WP_249300270.1">
    <property type="nucleotide sequence ID" value="NZ_JACRSP010000002.1"/>
</dbReference>
<evidence type="ECO:0000256" key="5">
    <source>
        <dbReference type="ARBA" id="ARBA00022777"/>
    </source>
</evidence>
<comment type="subunit">
    <text evidence="7">Homodimer. The dihydroxyacetone kinase complex is composed of a homodimer of DhaM, a homodimer of DhaK and the subunit DhaL.</text>
</comment>